<dbReference type="AlphaFoldDB" id="A0A097H185"/>
<dbReference type="GO" id="GO:0009611">
    <property type="term" value="P:response to wounding"/>
    <property type="evidence" value="ECO:0007669"/>
    <property type="project" value="InterPro"/>
</dbReference>
<proteinExistence type="evidence at transcript level"/>
<dbReference type="SUPFAM" id="SSF54654">
    <property type="entry name" value="CI-2 family of serine protease inhibitors"/>
    <property type="match status" value="1"/>
</dbReference>
<keyword evidence="2" id="KW-0646">Protease inhibitor</keyword>
<dbReference type="PANTHER" id="PTHR33091:SF65">
    <property type="entry name" value="WOUND-INDUCED PROTEINASE INHIBITOR 1"/>
    <property type="match status" value="1"/>
</dbReference>
<dbReference type="PROSITE" id="PS00285">
    <property type="entry name" value="POTATO_INHIBITOR"/>
    <property type="match status" value="1"/>
</dbReference>
<evidence type="ECO:0000256" key="2">
    <source>
        <dbReference type="ARBA" id="ARBA00022690"/>
    </source>
</evidence>
<dbReference type="MEROPS" id="I13.006"/>
<dbReference type="InterPro" id="IPR036354">
    <property type="entry name" value="Prot_inh_pot1_sf"/>
</dbReference>
<accession>A0A097H185</accession>
<keyword evidence="3" id="KW-0722">Serine protease inhibitor</keyword>
<feature type="signal peptide" evidence="4">
    <location>
        <begin position="1"/>
        <end position="23"/>
    </location>
</feature>
<protein>
    <submittedName>
        <fullName evidence="5">PIN-I protein</fullName>
    </submittedName>
</protein>
<reference evidence="5" key="1">
    <citation type="journal article" date="2015" name="Mol. Genet. Genomics">
        <title>Novel in vitro inhibitory functions of potato tuber proteinaceous inhibitors.</title>
        <authorList>
            <person name="Fischer M."/>
            <person name="Kuckenberg M."/>
            <person name="Kastilan R."/>
            <person name="Muth J."/>
            <person name="Gebhardt C."/>
        </authorList>
    </citation>
    <scope>NUCLEOTIDE SEQUENCE</scope>
</reference>
<dbReference type="PRINTS" id="PR00292">
    <property type="entry name" value="POTATOINHBTR"/>
</dbReference>
<dbReference type="InterPro" id="IPR000864">
    <property type="entry name" value="Prot_inh_pot1"/>
</dbReference>
<dbReference type="Gene3D" id="3.30.10.10">
    <property type="entry name" value="Trypsin Inhibitor V, subunit A"/>
    <property type="match status" value="1"/>
</dbReference>
<evidence type="ECO:0000256" key="4">
    <source>
        <dbReference type="SAM" id="SignalP"/>
    </source>
</evidence>
<feature type="chain" id="PRO_5001930618" evidence="4">
    <location>
        <begin position="24"/>
        <end position="107"/>
    </location>
</feature>
<organism evidence="5">
    <name type="scientific">Solanum tuberosum</name>
    <name type="common">Potato</name>
    <dbReference type="NCBI Taxonomy" id="4113"/>
    <lineage>
        <taxon>Eukaryota</taxon>
        <taxon>Viridiplantae</taxon>
        <taxon>Streptophyta</taxon>
        <taxon>Embryophyta</taxon>
        <taxon>Tracheophyta</taxon>
        <taxon>Spermatophyta</taxon>
        <taxon>Magnoliopsida</taxon>
        <taxon>eudicotyledons</taxon>
        <taxon>Gunneridae</taxon>
        <taxon>Pentapetalae</taxon>
        <taxon>asterids</taxon>
        <taxon>lamiids</taxon>
        <taxon>Solanales</taxon>
        <taxon>Solanaceae</taxon>
        <taxon>Solanoideae</taxon>
        <taxon>Solaneae</taxon>
        <taxon>Solanum</taxon>
    </lineage>
</organism>
<evidence type="ECO:0000313" key="5">
    <source>
        <dbReference type="EMBL" id="AIT42233.1"/>
    </source>
</evidence>
<dbReference type="PANTHER" id="PTHR33091">
    <property type="entry name" value="PROTEIN, PUTATIVE, EXPRESSED-RELATED"/>
    <property type="match status" value="1"/>
</dbReference>
<keyword evidence="4" id="KW-0732">Signal</keyword>
<dbReference type="Pfam" id="PF00280">
    <property type="entry name" value="potato_inhibit"/>
    <property type="match status" value="1"/>
</dbReference>
<comment type="similarity">
    <text evidence="1">Belongs to the protease inhibitor I13 (potato type I serine protease inhibitor) family.</text>
</comment>
<dbReference type="GO" id="GO:0004867">
    <property type="term" value="F:serine-type endopeptidase inhibitor activity"/>
    <property type="evidence" value="ECO:0007669"/>
    <property type="project" value="UniProtKB-KW"/>
</dbReference>
<name>A0A097H185_SOLTU</name>
<evidence type="ECO:0000256" key="3">
    <source>
        <dbReference type="ARBA" id="ARBA00022900"/>
    </source>
</evidence>
<evidence type="ECO:0000256" key="1">
    <source>
        <dbReference type="ARBA" id="ARBA00008210"/>
    </source>
</evidence>
<gene>
    <name evidence="5" type="primary">PIN-I</name>
</gene>
<sequence>MELKFAHIIVFFLLATSFETLMARKESDGLEAIELLKEFQCNGKLSWPELIGVPTKLAKGIIEKENSLISNVHILLNGSPVTLDFRCDRVRLFDNILGDVVQIPVVG</sequence>
<dbReference type="ExpressionAtlas" id="A0A097H185">
    <property type="expression patterns" value="baseline and differential"/>
</dbReference>
<dbReference type="EMBL" id="KJ788161">
    <property type="protein sequence ID" value="AIT42233.1"/>
    <property type="molecule type" value="mRNA"/>
</dbReference>